<accession>A0A849BG54</accession>
<dbReference type="SUPFAM" id="SSF48452">
    <property type="entry name" value="TPR-like"/>
    <property type="match status" value="1"/>
</dbReference>
<dbReference type="RefSeq" id="WP_151023422.1">
    <property type="nucleotide sequence ID" value="NZ_BAAAEB010000008.1"/>
</dbReference>
<reference evidence="1 2" key="1">
    <citation type="submission" date="2020-05" db="EMBL/GenBank/DDBJ databases">
        <title>MicrobeNet Type strains.</title>
        <authorList>
            <person name="Nicholson A.C."/>
        </authorList>
    </citation>
    <scope>NUCLEOTIDE SEQUENCE [LARGE SCALE GENOMIC DNA]</scope>
    <source>
        <strain evidence="1 2">ATCC 700815</strain>
    </source>
</reference>
<dbReference type="EMBL" id="JABEMD010000044">
    <property type="protein sequence ID" value="NNH13316.1"/>
    <property type="molecule type" value="Genomic_DNA"/>
</dbReference>
<protein>
    <submittedName>
        <fullName evidence="1">Tetratricopeptide repeat protein</fullName>
    </submittedName>
</protein>
<evidence type="ECO:0000313" key="2">
    <source>
        <dbReference type="Proteomes" id="UP000542973"/>
    </source>
</evidence>
<dbReference type="Gene3D" id="1.25.40.10">
    <property type="entry name" value="Tetratricopeptide repeat domain"/>
    <property type="match status" value="1"/>
</dbReference>
<proteinExistence type="predicted"/>
<gene>
    <name evidence="1" type="ORF">HLB16_20890</name>
</gene>
<dbReference type="Pfam" id="PF13428">
    <property type="entry name" value="TPR_14"/>
    <property type="match status" value="1"/>
</dbReference>
<dbReference type="InterPro" id="IPR011990">
    <property type="entry name" value="TPR-like_helical_dom_sf"/>
</dbReference>
<dbReference type="Proteomes" id="UP000542973">
    <property type="component" value="Unassembled WGS sequence"/>
</dbReference>
<sequence length="459" mass="50666">MNAQVLFENADFKITHRNTRSDLLVVAFSPMHWPEQRTLGRHWADTVAGKVPFSWLSIDAKTAHWYCDAKWKPVANLIAEVAARYKLRVGYGHSMGAYGALKRSRDYSPCAVLAFAPQWSIEPARVGDFDVRYARVFDGRFHQGMEIKPYDITARSWIFFDPNFSDDHEHAQRITGSNVSYVHVTQMRHDVIRAAMGSVTLTYLVMRAVLGGVGATGEIRRIVQRGRRKTSIYLVQLARKATSRGHAQWGFSIAARALASNSQDGAAFVCYLQACSGLGQSGAAQRLMEETGIPSLTDGELLGAARALAELGLGKHAAELLDKSSIADGENVRNLRIYAEVLISLGQPSQAIQLLSKAVAIAPEDPHCLAHLARVLMKSSSHDQHDLANAVRLLSRATTLDPSVSGFWKSYAYALERHGDVRGAVDAWLVLEGISQIGDKDRQRFDRLRKIANVASMPS</sequence>
<dbReference type="AlphaFoldDB" id="A0A849BG54"/>
<comment type="caution">
    <text evidence="1">The sequence shown here is derived from an EMBL/GenBank/DDBJ whole genome shotgun (WGS) entry which is preliminary data.</text>
</comment>
<evidence type="ECO:0000313" key="1">
    <source>
        <dbReference type="EMBL" id="NNH13316.1"/>
    </source>
</evidence>
<name>A0A849BG54_9BURK</name>
<organism evidence="1 2">
    <name type="scientific">Cupriavidus gilardii</name>
    <dbReference type="NCBI Taxonomy" id="82541"/>
    <lineage>
        <taxon>Bacteria</taxon>
        <taxon>Pseudomonadati</taxon>
        <taxon>Pseudomonadota</taxon>
        <taxon>Betaproteobacteria</taxon>
        <taxon>Burkholderiales</taxon>
        <taxon>Burkholderiaceae</taxon>
        <taxon>Cupriavidus</taxon>
    </lineage>
</organism>